<dbReference type="Pfam" id="PF04110">
    <property type="entry name" value="APG12"/>
    <property type="match status" value="1"/>
</dbReference>
<gene>
    <name evidence="9" type="primary">ATG12</name>
    <name evidence="9" type="ORF">QCA50_004864</name>
</gene>
<dbReference type="GO" id="GO:0097352">
    <property type="term" value="P:autophagosome maturation"/>
    <property type="evidence" value="ECO:0007669"/>
    <property type="project" value="TreeGrafter"/>
</dbReference>
<dbReference type="InterPro" id="IPR007242">
    <property type="entry name" value="Atg12"/>
</dbReference>
<dbReference type="Gene3D" id="3.10.20.90">
    <property type="entry name" value="Phosphatidylinositol 3-kinase Catalytic Subunit, Chain A, domain 1"/>
    <property type="match status" value="1"/>
</dbReference>
<sequence length="129" mass="13989">MAGGTPDTNSRAIPSAWTAMDSGASIQEALEALETYKKKDGAKVVVRFKAVGNAPIMKQNLYKITASNRFQAVIQFLRKELGWKAGDPLFTYINLAFAPAPDDTVSNLFKSFATDGHLIVNYSTTAAWG</sequence>
<comment type="subcellular location">
    <subcellularLocation>
        <location evidence="8">Preautophagosomal structure membrane</location>
        <topology evidence="8">Peripheral membrane protein</topology>
    </subcellularLocation>
</comment>
<dbReference type="GO" id="GO:0034727">
    <property type="term" value="P:piecemeal microautophagy of the nucleus"/>
    <property type="evidence" value="ECO:0007669"/>
    <property type="project" value="TreeGrafter"/>
</dbReference>
<dbReference type="Proteomes" id="UP001385951">
    <property type="component" value="Unassembled WGS sequence"/>
</dbReference>
<reference evidence="9 10" key="1">
    <citation type="submission" date="2022-09" db="EMBL/GenBank/DDBJ databases">
        <authorList>
            <person name="Palmer J.M."/>
        </authorList>
    </citation>
    <scope>NUCLEOTIDE SEQUENCE [LARGE SCALE GENOMIC DNA]</scope>
    <source>
        <strain evidence="9 10">DSM 7382</strain>
    </source>
</reference>
<keyword evidence="8" id="KW-0472">Membrane</keyword>
<organism evidence="9 10">
    <name type="scientific">Cerrena zonata</name>
    <dbReference type="NCBI Taxonomy" id="2478898"/>
    <lineage>
        <taxon>Eukaryota</taxon>
        <taxon>Fungi</taxon>
        <taxon>Dikarya</taxon>
        <taxon>Basidiomycota</taxon>
        <taxon>Agaricomycotina</taxon>
        <taxon>Agaricomycetes</taxon>
        <taxon>Polyporales</taxon>
        <taxon>Cerrenaceae</taxon>
        <taxon>Cerrena</taxon>
    </lineage>
</organism>
<dbReference type="PANTHER" id="PTHR13385:SF0">
    <property type="entry name" value="UBIQUITIN-LIKE PROTEIN ATG12"/>
    <property type="match status" value="1"/>
</dbReference>
<dbReference type="PANTHER" id="PTHR13385">
    <property type="entry name" value="AUTOPHAGY PROTEIN 12"/>
    <property type="match status" value="1"/>
</dbReference>
<dbReference type="GO" id="GO:0015031">
    <property type="term" value="P:protein transport"/>
    <property type="evidence" value="ECO:0007669"/>
    <property type="project" value="UniProtKB-KW"/>
</dbReference>
<dbReference type="GO" id="GO:0034274">
    <property type="term" value="C:Atg12-Atg5-Atg16 complex"/>
    <property type="evidence" value="ECO:0007669"/>
    <property type="project" value="TreeGrafter"/>
</dbReference>
<proteinExistence type="inferred from homology"/>
<comment type="function">
    <text evidence="7">Ubiquitin-like protein involved in cytoplasm to vacuole transport (Cvt), autophagy vesicles formation, mitophagy, and nucleophagy. Conjugation with ATG5 through a ubiquitin-like conjugating system involving also ATG7 as an E1-like activating enzyme and ATG10 as an E2-like conjugating enzyme, is essential for its function. The ATG12-ATG5 conjugate functions as an E3-like enzyme which is required for lipidation of ATG8 and ATG8 association to the vesicle membranes.</text>
</comment>
<dbReference type="SUPFAM" id="SSF54236">
    <property type="entry name" value="Ubiquitin-like"/>
    <property type="match status" value="1"/>
</dbReference>
<dbReference type="GO" id="GO:0034045">
    <property type="term" value="C:phagophore assembly site membrane"/>
    <property type="evidence" value="ECO:0007669"/>
    <property type="project" value="UniProtKB-SubCell"/>
</dbReference>
<keyword evidence="8" id="KW-0813">Transport</keyword>
<comment type="subunit">
    <text evidence="2 8">Forms a conjugate with ATG5.</text>
</comment>
<keyword evidence="4 8" id="KW-1017">Isopeptide bond</keyword>
<dbReference type="EMBL" id="JASBNA010000005">
    <property type="protein sequence ID" value="KAK7691465.1"/>
    <property type="molecule type" value="Genomic_DNA"/>
</dbReference>
<dbReference type="GO" id="GO:0019776">
    <property type="term" value="F:Atg8-family ligase activity"/>
    <property type="evidence" value="ECO:0007669"/>
    <property type="project" value="TreeGrafter"/>
</dbReference>
<keyword evidence="10" id="KW-1185">Reference proteome</keyword>
<keyword evidence="8" id="KW-0653">Protein transport</keyword>
<keyword evidence="5 8" id="KW-0833">Ubl conjugation pathway</keyword>
<name>A0AAW0GQH7_9APHY</name>
<dbReference type="AlphaFoldDB" id="A0AAW0GQH7"/>
<evidence type="ECO:0000256" key="1">
    <source>
        <dbReference type="ARBA" id="ARBA00007778"/>
    </source>
</evidence>
<dbReference type="FunFam" id="3.10.20.90:FF:000150">
    <property type="entry name" value="Ubiquitin-like protein ATG12"/>
    <property type="match status" value="1"/>
</dbReference>
<evidence type="ECO:0000313" key="9">
    <source>
        <dbReference type="EMBL" id="KAK7691465.1"/>
    </source>
</evidence>
<keyword evidence="6 8" id="KW-0072">Autophagy</keyword>
<evidence type="ECO:0000256" key="2">
    <source>
        <dbReference type="ARBA" id="ARBA00011288"/>
    </source>
</evidence>
<evidence type="ECO:0000256" key="4">
    <source>
        <dbReference type="ARBA" id="ARBA00022499"/>
    </source>
</evidence>
<dbReference type="GO" id="GO:0061723">
    <property type="term" value="P:glycophagy"/>
    <property type="evidence" value="ECO:0007669"/>
    <property type="project" value="TreeGrafter"/>
</dbReference>
<evidence type="ECO:0000256" key="6">
    <source>
        <dbReference type="ARBA" id="ARBA00023006"/>
    </source>
</evidence>
<protein>
    <recommendedName>
        <fullName evidence="3 8">Ubiquitin-like protein ATG12</fullName>
    </recommendedName>
</protein>
<dbReference type="CDD" id="cd01612">
    <property type="entry name" value="Ubl_ATG12"/>
    <property type="match status" value="1"/>
</dbReference>
<comment type="similarity">
    <text evidence="1 8">Belongs to the ATG12 family.</text>
</comment>
<comment type="caution">
    <text evidence="9">The sequence shown here is derived from an EMBL/GenBank/DDBJ whole genome shotgun (WGS) entry which is preliminary data.</text>
</comment>
<dbReference type="InterPro" id="IPR029071">
    <property type="entry name" value="Ubiquitin-like_domsf"/>
</dbReference>
<evidence type="ECO:0000256" key="7">
    <source>
        <dbReference type="ARBA" id="ARBA00025360"/>
    </source>
</evidence>
<dbReference type="GO" id="GO:0000045">
    <property type="term" value="P:autophagosome assembly"/>
    <property type="evidence" value="ECO:0007669"/>
    <property type="project" value="InterPro"/>
</dbReference>
<dbReference type="GO" id="GO:0000422">
    <property type="term" value="P:autophagy of mitochondrion"/>
    <property type="evidence" value="ECO:0007669"/>
    <property type="project" value="TreeGrafter"/>
</dbReference>
<dbReference type="GO" id="GO:0000421">
    <property type="term" value="C:autophagosome membrane"/>
    <property type="evidence" value="ECO:0007669"/>
    <property type="project" value="TreeGrafter"/>
</dbReference>
<evidence type="ECO:0000256" key="3">
    <source>
        <dbReference type="ARBA" id="ARBA00015875"/>
    </source>
</evidence>
<evidence type="ECO:0000256" key="5">
    <source>
        <dbReference type="ARBA" id="ARBA00022786"/>
    </source>
</evidence>
<accession>A0AAW0GQH7</accession>
<evidence type="ECO:0000256" key="8">
    <source>
        <dbReference type="RuleBase" id="RU361201"/>
    </source>
</evidence>
<evidence type="ECO:0000313" key="10">
    <source>
        <dbReference type="Proteomes" id="UP001385951"/>
    </source>
</evidence>